<feature type="transmembrane region" description="Helical" evidence="2">
    <location>
        <begin position="47"/>
        <end position="67"/>
    </location>
</feature>
<gene>
    <name evidence="3" type="ORF">CLAFUR5_02437</name>
</gene>
<dbReference type="RefSeq" id="XP_047757853.1">
    <property type="nucleotide sequence ID" value="XM_047901585.1"/>
</dbReference>
<feature type="compositionally biased region" description="Polar residues" evidence="1">
    <location>
        <begin position="277"/>
        <end position="288"/>
    </location>
</feature>
<feature type="compositionally biased region" description="Basic and acidic residues" evidence="1">
    <location>
        <begin position="334"/>
        <end position="349"/>
    </location>
</feature>
<reference evidence="3" key="1">
    <citation type="submission" date="2021-12" db="EMBL/GenBank/DDBJ databases">
        <authorList>
            <person name="Zaccaron A."/>
            <person name="Stergiopoulos I."/>
        </authorList>
    </citation>
    <scope>NUCLEOTIDE SEQUENCE</scope>
    <source>
        <strain evidence="3">Race5_Kim</strain>
    </source>
</reference>
<dbReference type="KEGG" id="ffu:CLAFUR5_02437"/>
<proteinExistence type="predicted"/>
<keyword evidence="2" id="KW-0472">Membrane</keyword>
<keyword evidence="2" id="KW-1133">Transmembrane helix</keyword>
<keyword evidence="2" id="KW-0812">Transmembrane</keyword>
<dbReference type="OrthoDB" id="10431271at2759"/>
<evidence type="ECO:0000256" key="2">
    <source>
        <dbReference type="SAM" id="Phobius"/>
    </source>
</evidence>
<feature type="compositionally biased region" description="Basic residues" evidence="1">
    <location>
        <begin position="107"/>
        <end position="116"/>
    </location>
</feature>
<dbReference type="Proteomes" id="UP000756132">
    <property type="component" value="Chromosome 2"/>
</dbReference>
<dbReference type="GeneID" id="71982315"/>
<organism evidence="3 4">
    <name type="scientific">Passalora fulva</name>
    <name type="common">Tomato leaf mold</name>
    <name type="synonym">Cladosporium fulvum</name>
    <dbReference type="NCBI Taxonomy" id="5499"/>
    <lineage>
        <taxon>Eukaryota</taxon>
        <taxon>Fungi</taxon>
        <taxon>Dikarya</taxon>
        <taxon>Ascomycota</taxon>
        <taxon>Pezizomycotina</taxon>
        <taxon>Dothideomycetes</taxon>
        <taxon>Dothideomycetidae</taxon>
        <taxon>Mycosphaerellales</taxon>
        <taxon>Mycosphaerellaceae</taxon>
        <taxon>Fulvia</taxon>
    </lineage>
</organism>
<evidence type="ECO:0000313" key="4">
    <source>
        <dbReference type="Proteomes" id="UP000756132"/>
    </source>
</evidence>
<feature type="compositionally biased region" description="Basic residues" evidence="1">
    <location>
        <begin position="292"/>
        <end position="302"/>
    </location>
</feature>
<reference evidence="3" key="2">
    <citation type="journal article" date="2022" name="Microb. Genom.">
        <title>A chromosome-scale genome assembly of the tomato pathogen Cladosporium fulvum reveals a compartmentalized genome architecture and the presence of a dispensable chromosome.</title>
        <authorList>
            <person name="Zaccaron A.Z."/>
            <person name="Chen L.H."/>
            <person name="Samaras A."/>
            <person name="Stergiopoulos I."/>
        </authorList>
    </citation>
    <scope>NUCLEOTIDE SEQUENCE</scope>
    <source>
        <strain evidence="3">Race5_Kim</strain>
    </source>
</reference>
<feature type="compositionally biased region" description="Polar residues" evidence="1">
    <location>
        <begin position="199"/>
        <end position="211"/>
    </location>
</feature>
<feature type="region of interest" description="Disordered" evidence="1">
    <location>
        <begin position="99"/>
        <end position="140"/>
    </location>
</feature>
<feature type="compositionally biased region" description="Low complexity" evidence="1">
    <location>
        <begin position="182"/>
        <end position="198"/>
    </location>
</feature>
<keyword evidence="4" id="KW-1185">Reference proteome</keyword>
<evidence type="ECO:0000256" key="1">
    <source>
        <dbReference type="SAM" id="MobiDB-lite"/>
    </source>
</evidence>
<evidence type="ECO:0000313" key="3">
    <source>
        <dbReference type="EMBL" id="UJO13487.1"/>
    </source>
</evidence>
<feature type="region of interest" description="Disordered" evidence="1">
    <location>
        <begin position="177"/>
        <end position="349"/>
    </location>
</feature>
<dbReference type="AlphaFoldDB" id="A0A9Q8P580"/>
<feature type="compositionally biased region" description="Polar residues" evidence="1">
    <location>
        <begin position="121"/>
        <end position="140"/>
    </location>
</feature>
<feature type="compositionally biased region" description="Low complexity" evidence="1">
    <location>
        <begin position="257"/>
        <end position="276"/>
    </location>
</feature>
<protein>
    <submittedName>
        <fullName evidence="3">Uncharacterized protein</fullName>
    </submittedName>
</protein>
<sequence length="349" mass="38043">MPIRLGGVAEGIAEYLIYAFVGMTLAVAALLILIIITTFSIVGVWSVTLWISFRTAMFIITEIFLALRHGIWDPQLWPPSSKIDRREYRRRQSIRNDSLDTASRPYAKPRSRRQSHGRMDSVTSTSIATPASGTLSRSGTIASLASDQDRDFGDMGGWAGPNEDSEALYMARHTPAFSGPLSSYTQSPTQQTPTRSRSGSQDVSPMMSRSASRAPITSEYSGFQNEMRPRSMSNNQPSRQEVHTPYGPQTPSREGISDFGSGSSTSFSAGGSTTPTLHESSSQVSLNDRQPRSRRSSVHRRSANLSPTSLGIVPEGRPVGDEGTPVGSPPTDEDGLKALRDIMRSETVR</sequence>
<name>A0A9Q8P580_PASFU</name>
<accession>A0A9Q8P580</accession>
<dbReference type="EMBL" id="CP090164">
    <property type="protein sequence ID" value="UJO13487.1"/>
    <property type="molecule type" value="Genomic_DNA"/>
</dbReference>
<feature type="transmembrane region" description="Helical" evidence="2">
    <location>
        <begin position="12"/>
        <end position="41"/>
    </location>
</feature>